<accession>A0ABY8WS74</accession>
<dbReference type="EMBL" id="CP126980">
    <property type="protein sequence ID" value="WIM99948.1"/>
    <property type="molecule type" value="Genomic_DNA"/>
</dbReference>
<sequence length="97" mass="10784">MTTTCRRASPATGSSSPNSSGCAVDLADILALRAWCQQHQVRLRVLGGALTADDERREKMAAQMGYMPMDEAVGRLIERMRRDVLDAIERRMTMRDG</sequence>
<dbReference type="Proteomes" id="UP001240150">
    <property type="component" value="Chromosome"/>
</dbReference>
<evidence type="ECO:0000313" key="2">
    <source>
        <dbReference type="EMBL" id="WIM99948.1"/>
    </source>
</evidence>
<dbReference type="RefSeq" id="WP_284921399.1">
    <property type="nucleotide sequence ID" value="NZ_CP126980.1"/>
</dbReference>
<organism evidence="2 3">
    <name type="scientific">Actinoplanes oblitus</name>
    <dbReference type="NCBI Taxonomy" id="3040509"/>
    <lineage>
        <taxon>Bacteria</taxon>
        <taxon>Bacillati</taxon>
        <taxon>Actinomycetota</taxon>
        <taxon>Actinomycetes</taxon>
        <taxon>Micromonosporales</taxon>
        <taxon>Micromonosporaceae</taxon>
        <taxon>Actinoplanes</taxon>
    </lineage>
</organism>
<name>A0ABY8WS74_9ACTN</name>
<protein>
    <recommendedName>
        <fullName evidence="4">Chorismate mutase domain-containing protein</fullName>
    </recommendedName>
</protein>
<gene>
    <name evidence="2" type="ORF">ACTOB_003618</name>
</gene>
<evidence type="ECO:0000256" key="1">
    <source>
        <dbReference type="SAM" id="MobiDB-lite"/>
    </source>
</evidence>
<feature type="compositionally biased region" description="Low complexity" evidence="1">
    <location>
        <begin position="8"/>
        <end position="21"/>
    </location>
</feature>
<keyword evidence="3" id="KW-1185">Reference proteome</keyword>
<evidence type="ECO:0000313" key="3">
    <source>
        <dbReference type="Proteomes" id="UP001240150"/>
    </source>
</evidence>
<feature type="region of interest" description="Disordered" evidence="1">
    <location>
        <begin position="1"/>
        <end position="21"/>
    </location>
</feature>
<proteinExistence type="predicted"/>
<reference evidence="2 3" key="1">
    <citation type="submission" date="2023-06" db="EMBL/GenBank/DDBJ databases">
        <authorList>
            <person name="Yushchuk O."/>
            <person name="Binda E."/>
            <person name="Ruckert-Reed C."/>
            <person name="Fedorenko V."/>
            <person name="Kalinowski J."/>
            <person name="Marinelli F."/>
        </authorList>
    </citation>
    <scope>NUCLEOTIDE SEQUENCE [LARGE SCALE GENOMIC DNA]</scope>
    <source>
        <strain evidence="2 3">NRRL 3884</strain>
    </source>
</reference>
<evidence type="ECO:0008006" key="4">
    <source>
        <dbReference type="Google" id="ProtNLM"/>
    </source>
</evidence>